<evidence type="ECO:0000259" key="9">
    <source>
        <dbReference type="Pfam" id="PF25989"/>
    </source>
</evidence>
<feature type="domain" description="Multidrug resistance protein MdtA-like beta-barrel" evidence="8">
    <location>
        <begin position="227"/>
        <end position="310"/>
    </location>
</feature>
<keyword evidence="11" id="KW-1185">Reference proteome</keyword>
<dbReference type="Pfam" id="PF25944">
    <property type="entry name" value="Beta-barrel_RND"/>
    <property type="match status" value="1"/>
</dbReference>
<feature type="domain" description="Multidrug resistance protein MdtA-like barrel-sandwich hybrid" evidence="7">
    <location>
        <begin position="82"/>
        <end position="222"/>
    </location>
</feature>
<dbReference type="InterPro" id="IPR058626">
    <property type="entry name" value="MdtA-like_b-barrel"/>
</dbReference>
<proteinExistence type="inferred from homology"/>
<reference evidence="10 11" key="1">
    <citation type="submission" date="2023-07" db="EMBL/GenBank/DDBJ databases">
        <title>Genomic Encyclopedia of Type Strains, Phase IV (KMG-IV): sequencing the most valuable type-strain genomes for metagenomic binning, comparative biology and taxonomic classification.</title>
        <authorList>
            <person name="Goeker M."/>
        </authorList>
    </citation>
    <scope>NUCLEOTIDE SEQUENCE [LARGE SCALE GENOMIC DNA]</scope>
    <source>
        <strain evidence="10 11">DSM 19619</strain>
    </source>
</reference>
<evidence type="ECO:0000313" key="11">
    <source>
        <dbReference type="Proteomes" id="UP001242480"/>
    </source>
</evidence>
<evidence type="ECO:0000313" key="10">
    <source>
        <dbReference type="EMBL" id="MDQ0472009.1"/>
    </source>
</evidence>
<organism evidence="10 11">
    <name type="scientific">Labrys wisconsinensis</name>
    <dbReference type="NCBI Taxonomy" id="425677"/>
    <lineage>
        <taxon>Bacteria</taxon>
        <taxon>Pseudomonadati</taxon>
        <taxon>Pseudomonadota</taxon>
        <taxon>Alphaproteobacteria</taxon>
        <taxon>Hyphomicrobiales</taxon>
        <taxon>Xanthobacteraceae</taxon>
        <taxon>Labrys</taxon>
    </lineage>
</organism>
<dbReference type="SUPFAM" id="SSF111369">
    <property type="entry name" value="HlyD-like secretion proteins"/>
    <property type="match status" value="1"/>
</dbReference>
<dbReference type="NCBIfam" id="TIGR01730">
    <property type="entry name" value="RND_mfp"/>
    <property type="match status" value="1"/>
</dbReference>
<feature type="domain" description="Multidrug resistance protein MdtA-like alpha-helical hairpin" evidence="6">
    <location>
        <begin position="121"/>
        <end position="190"/>
    </location>
</feature>
<dbReference type="InterPro" id="IPR058624">
    <property type="entry name" value="MdtA-like_HH"/>
</dbReference>
<dbReference type="InterPro" id="IPR006143">
    <property type="entry name" value="RND_pump_MFP"/>
</dbReference>
<evidence type="ECO:0000259" key="7">
    <source>
        <dbReference type="Pfam" id="PF25917"/>
    </source>
</evidence>
<evidence type="ECO:0000259" key="6">
    <source>
        <dbReference type="Pfam" id="PF25876"/>
    </source>
</evidence>
<dbReference type="Pfam" id="PF25917">
    <property type="entry name" value="BSH_RND"/>
    <property type="match status" value="1"/>
</dbReference>
<dbReference type="PANTHER" id="PTHR30469:SF12">
    <property type="entry name" value="MULTIDRUG RESISTANCE PROTEIN MDTA"/>
    <property type="match status" value="1"/>
</dbReference>
<keyword evidence="4" id="KW-0997">Cell inner membrane</keyword>
<protein>
    <submittedName>
        <fullName evidence="10">RND family efflux transporter MFP subunit</fullName>
    </submittedName>
</protein>
<name>A0ABU0JCJ7_9HYPH</name>
<sequence>MSDPDERVPNGRPSRVTSVLVGVAVLAILAGTVAAAVMAQGQPPPAAAAPSAPTPVETALAERRDVPHLVEVVGTVQPLQSVMLRTRVDGVLTQVLFEEGDHVQAGQLIATIDDRAYRAALAAAEAQLSRDRAQLRLAELDLERSRTLLERKVAAQQAVDQRLAELDQAKALVALDEANVEAARTNLSFTQIQSPIAGRAGIRLIDPGNLARQGDAAGIVSVTQLDPISVVFPVPQQLLDGLRDQARQPGGTMADVVDRATGAVLARGPITAFDNQLDSATGTARVRAVLANADERLTPGAFVSVRVRAGASPAAVTVPKVAVRPGLEGSFVYRVRDGAAERVPVRLGYADDETAVVAEGLAPGDEIVIDGHSRLRQGARVAATARPAPAAAETAALPGAPRS</sequence>
<evidence type="ECO:0000256" key="1">
    <source>
        <dbReference type="ARBA" id="ARBA00004236"/>
    </source>
</evidence>
<accession>A0ABU0JCJ7</accession>
<dbReference type="InterPro" id="IPR058625">
    <property type="entry name" value="MdtA-like_BSH"/>
</dbReference>
<comment type="similarity">
    <text evidence="2">Belongs to the membrane fusion protein (MFP) (TC 8.A.1) family.</text>
</comment>
<dbReference type="InterPro" id="IPR058637">
    <property type="entry name" value="YknX-like_C"/>
</dbReference>
<dbReference type="Proteomes" id="UP001242480">
    <property type="component" value="Unassembled WGS sequence"/>
</dbReference>
<evidence type="ECO:0000259" key="8">
    <source>
        <dbReference type="Pfam" id="PF25944"/>
    </source>
</evidence>
<comment type="caution">
    <text evidence="10">The sequence shown here is derived from an EMBL/GenBank/DDBJ whole genome shotgun (WGS) entry which is preliminary data.</text>
</comment>
<evidence type="ECO:0000256" key="4">
    <source>
        <dbReference type="ARBA" id="ARBA00022519"/>
    </source>
</evidence>
<keyword evidence="3" id="KW-1003">Cell membrane</keyword>
<dbReference type="PANTHER" id="PTHR30469">
    <property type="entry name" value="MULTIDRUG RESISTANCE PROTEIN MDTA"/>
    <property type="match status" value="1"/>
</dbReference>
<evidence type="ECO:0000256" key="5">
    <source>
        <dbReference type="ARBA" id="ARBA00023136"/>
    </source>
</evidence>
<feature type="domain" description="YknX-like C-terminal permuted SH3-like" evidence="9">
    <location>
        <begin position="315"/>
        <end position="382"/>
    </location>
</feature>
<dbReference type="EMBL" id="JAUSVX010000010">
    <property type="protein sequence ID" value="MDQ0472009.1"/>
    <property type="molecule type" value="Genomic_DNA"/>
</dbReference>
<dbReference type="Pfam" id="PF25989">
    <property type="entry name" value="YknX_C"/>
    <property type="match status" value="1"/>
</dbReference>
<dbReference type="Gene3D" id="2.40.420.20">
    <property type="match status" value="1"/>
</dbReference>
<dbReference type="Gene3D" id="2.40.30.170">
    <property type="match status" value="1"/>
</dbReference>
<gene>
    <name evidence="10" type="ORF">QO011_005036</name>
</gene>
<dbReference type="Gene3D" id="2.40.50.100">
    <property type="match status" value="1"/>
</dbReference>
<comment type="subcellular location">
    <subcellularLocation>
        <location evidence="1">Cell membrane</location>
    </subcellularLocation>
</comment>
<dbReference type="Gene3D" id="1.10.287.470">
    <property type="entry name" value="Helix hairpin bin"/>
    <property type="match status" value="1"/>
</dbReference>
<evidence type="ECO:0000256" key="2">
    <source>
        <dbReference type="ARBA" id="ARBA00009477"/>
    </source>
</evidence>
<dbReference type="Pfam" id="PF25876">
    <property type="entry name" value="HH_MFP_RND"/>
    <property type="match status" value="1"/>
</dbReference>
<dbReference type="RefSeq" id="WP_307278088.1">
    <property type="nucleotide sequence ID" value="NZ_JAUSVX010000010.1"/>
</dbReference>
<keyword evidence="5" id="KW-0472">Membrane</keyword>
<evidence type="ECO:0000256" key="3">
    <source>
        <dbReference type="ARBA" id="ARBA00022475"/>
    </source>
</evidence>